<feature type="region of interest" description="Disordered" evidence="1">
    <location>
        <begin position="1"/>
        <end position="22"/>
    </location>
</feature>
<keyword evidence="2" id="KW-1133">Transmembrane helix</keyword>
<dbReference type="AlphaFoldDB" id="A0AAW0MGG5"/>
<accession>A0AAW0MGG5</accession>
<evidence type="ECO:0000256" key="1">
    <source>
        <dbReference type="SAM" id="MobiDB-lite"/>
    </source>
</evidence>
<feature type="compositionally biased region" description="Polar residues" evidence="1">
    <location>
        <begin position="1"/>
        <end position="17"/>
    </location>
</feature>
<reference evidence="4" key="1">
    <citation type="submission" date="2024-04" db="EMBL/GenBank/DDBJ databases">
        <title>Salinicola lusitanus LLJ914,a marine bacterium isolated from the Okinawa Trough.</title>
        <authorList>
            <person name="Li J."/>
        </authorList>
    </citation>
    <scope>NUCLEOTIDE SEQUENCE [LARGE SCALE GENOMIC DNA]</scope>
</reference>
<feature type="transmembrane region" description="Helical" evidence="2">
    <location>
        <begin position="51"/>
        <end position="70"/>
    </location>
</feature>
<protein>
    <submittedName>
        <fullName evidence="3">Uncharacterized protein</fullName>
    </submittedName>
</protein>
<gene>
    <name evidence="3" type="ORF">WMY93_034242</name>
</gene>
<keyword evidence="2" id="KW-0472">Membrane</keyword>
<name>A0AAW0MGG5_9GOBI</name>
<keyword evidence="2" id="KW-0812">Transmembrane</keyword>
<organism evidence="3 4">
    <name type="scientific">Mugilogobius chulae</name>
    <name type="common">yellowstripe goby</name>
    <dbReference type="NCBI Taxonomy" id="88201"/>
    <lineage>
        <taxon>Eukaryota</taxon>
        <taxon>Metazoa</taxon>
        <taxon>Chordata</taxon>
        <taxon>Craniata</taxon>
        <taxon>Vertebrata</taxon>
        <taxon>Euteleostomi</taxon>
        <taxon>Actinopterygii</taxon>
        <taxon>Neopterygii</taxon>
        <taxon>Teleostei</taxon>
        <taxon>Neoteleostei</taxon>
        <taxon>Acanthomorphata</taxon>
        <taxon>Gobiaria</taxon>
        <taxon>Gobiiformes</taxon>
        <taxon>Gobioidei</taxon>
        <taxon>Gobiidae</taxon>
        <taxon>Gobionellinae</taxon>
        <taxon>Mugilogobius</taxon>
    </lineage>
</organism>
<comment type="caution">
    <text evidence="3">The sequence shown here is derived from an EMBL/GenBank/DDBJ whole genome shotgun (WGS) entry which is preliminary data.</text>
</comment>
<proteinExistence type="predicted"/>
<dbReference type="Proteomes" id="UP001460270">
    <property type="component" value="Unassembled WGS sequence"/>
</dbReference>
<sequence length="86" mass="9540">MTLMVNSSHTLPTSSDANVLANGRGLSSPSSFTLKSNTMSSIPNSYYTDPFVPTAILGEPLLLLLLLLLFPFRQEVDRRKQEVDRK</sequence>
<evidence type="ECO:0000313" key="4">
    <source>
        <dbReference type="Proteomes" id="UP001460270"/>
    </source>
</evidence>
<evidence type="ECO:0000256" key="2">
    <source>
        <dbReference type="SAM" id="Phobius"/>
    </source>
</evidence>
<evidence type="ECO:0000313" key="3">
    <source>
        <dbReference type="EMBL" id="KAK7878880.1"/>
    </source>
</evidence>
<keyword evidence="4" id="KW-1185">Reference proteome</keyword>
<dbReference type="EMBL" id="JBBPFD010000438">
    <property type="protein sequence ID" value="KAK7878880.1"/>
    <property type="molecule type" value="Genomic_DNA"/>
</dbReference>